<sequence length="320" mass="36686">MTLDNNRQQLSDAIRAASEHLDIAPVYIEKDYWITKILQQLSRTSQANNTVWKGGTSLSKAYRLIDRFSSDIDVAVLAEGMKGNQIKNLISKVSKGMTEGIPETDVPGETSKGSHYRKTYHSYTSTLSGSDPRMKLLGNYVIVEINSFANPYPYVRLEIESFITQFLRETGRESLIEELDMAPFELNVLDKRRTICEKLVSLLRFSFTSQPLDGLNKKIRHFYDLHALVNDAECREYLSQSFLQDLKDLWQHDQSVFDTPDGWQGKNIDEAPLIKDFSRLWTDLSEHYVEELGQLAYRPIPTPEEIAKSLNELLQILQGK</sequence>
<dbReference type="Proteomes" id="UP000184130">
    <property type="component" value="Unassembled WGS sequence"/>
</dbReference>
<proteinExistence type="predicted"/>
<organism evidence="1 2">
    <name type="scientific">Xylanibacter ruminicola</name>
    <name type="common">Prevotella ruminicola</name>
    <dbReference type="NCBI Taxonomy" id="839"/>
    <lineage>
        <taxon>Bacteria</taxon>
        <taxon>Pseudomonadati</taxon>
        <taxon>Bacteroidota</taxon>
        <taxon>Bacteroidia</taxon>
        <taxon>Bacteroidales</taxon>
        <taxon>Prevotellaceae</taxon>
        <taxon>Xylanibacter</taxon>
    </lineage>
</organism>
<evidence type="ECO:0000313" key="1">
    <source>
        <dbReference type="EMBL" id="SHK26719.1"/>
    </source>
</evidence>
<name>A0A1M6R2L6_XYLRU</name>
<keyword evidence="1" id="KW-0808">Transferase</keyword>
<dbReference type="RefSeq" id="WP_073203516.1">
    <property type="nucleotide sequence ID" value="NZ_FRBD01000001.1"/>
</dbReference>
<protein>
    <submittedName>
        <fullName evidence="1">Nucleotidyl transferase AbiEii toxin, Type IV TA system</fullName>
    </submittedName>
</protein>
<evidence type="ECO:0000313" key="2">
    <source>
        <dbReference type="Proteomes" id="UP000184130"/>
    </source>
</evidence>
<dbReference type="AlphaFoldDB" id="A0A1M6R2L6"/>
<accession>A0A1M6R2L6</accession>
<dbReference type="Pfam" id="PF08843">
    <property type="entry name" value="AbiEii"/>
    <property type="match status" value="1"/>
</dbReference>
<dbReference type="InterPro" id="IPR014942">
    <property type="entry name" value="AbiEii"/>
</dbReference>
<dbReference type="Gene3D" id="3.10.450.620">
    <property type="entry name" value="JHP933, nucleotidyltransferase-like core domain"/>
    <property type="match status" value="1"/>
</dbReference>
<gene>
    <name evidence="1" type="ORF">SAMN05216463_10153</name>
</gene>
<dbReference type="OrthoDB" id="9780929at2"/>
<dbReference type="GO" id="GO:0016740">
    <property type="term" value="F:transferase activity"/>
    <property type="evidence" value="ECO:0007669"/>
    <property type="project" value="UniProtKB-KW"/>
</dbReference>
<dbReference type="EMBL" id="FRBD01000001">
    <property type="protein sequence ID" value="SHK26719.1"/>
    <property type="molecule type" value="Genomic_DNA"/>
</dbReference>
<reference evidence="1 2" key="1">
    <citation type="submission" date="2016-11" db="EMBL/GenBank/DDBJ databases">
        <authorList>
            <person name="Jaros S."/>
            <person name="Januszkiewicz K."/>
            <person name="Wedrychowicz H."/>
        </authorList>
    </citation>
    <scope>NUCLEOTIDE SEQUENCE [LARGE SCALE GENOMIC DNA]</scope>
    <source>
        <strain evidence="1 2">KHT3</strain>
    </source>
</reference>